<dbReference type="InterPro" id="IPR050707">
    <property type="entry name" value="HTH_MetabolicPath_Reg"/>
</dbReference>
<dbReference type="STRING" id="28034.BFX07_10520"/>
<dbReference type="SUPFAM" id="SSF46785">
    <property type="entry name" value="Winged helix' DNA-binding domain"/>
    <property type="match status" value="1"/>
</dbReference>
<comment type="function">
    <text evidence="4">May be an activator protein for the gylABX operon.</text>
</comment>
<sequence>MSLVGLGALPPESDGQVRVQSVERAFRLLEKLVRHNEMSLGQLADSVGMHKSTAYRLLHTLMELGYVEQDGEQGSYRVGIRMVEMGGLATRSWPLHRAAEPVMDQLAETLGEAVNLAVEDGLNMVYIATVDAYNLLRMQLNVGRRAPIHCTAVGKALLAFRPELVQRMKEKHPQLTPFTDHTITDWDALEDELALVRQLGFAIDDEEQEVGARCVASPIVDHRNHIVASIGISAPTARLSRERAMEVGPEIVKAAQQVSERLGYLRKK</sequence>
<dbReference type="InterPro" id="IPR005471">
    <property type="entry name" value="Tscrpt_reg_IclR_N"/>
</dbReference>
<evidence type="ECO:0000313" key="9">
    <source>
        <dbReference type="Proteomes" id="UP000192660"/>
    </source>
</evidence>
<dbReference type="OrthoDB" id="9791752at2"/>
<keyword evidence="2" id="KW-0238">DNA-binding</keyword>
<dbReference type="GO" id="GO:0045892">
    <property type="term" value="P:negative regulation of DNA-templated transcription"/>
    <property type="evidence" value="ECO:0007669"/>
    <property type="project" value="TreeGrafter"/>
</dbReference>
<dbReference type="SMART" id="SM00346">
    <property type="entry name" value="HTH_ICLR"/>
    <property type="match status" value="1"/>
</dbReference>
<evidence type="ECO:0000256" key="1">
    <source>
        <dbReference type="ARBA" id="ARBA00023015"/>
    </source>
</evidence>
<dbReference type="GO" id="GO:0003677">
    <property type="term" value="F:DNA binding"/>
    <property type="evidence" value="ECO:0007669"/>
    <property type="project" value="UniProtKB-KW"/>
</dbReference>
<dbReference type="Proteomes" id="UP000192660">
    <property type="component" value="Unassembled WGS sequence"/>
</dbReference>
<feature type="domain" description="HTH iclR-type" evidence="6">
    <location>
        <begin position="19"/>
        <end position="80"/>
    </location>
</feature>
<proteinExistence type="predicted"/>
<organism evidence="8 9">
    <name type="scientific">Sulfobacillus thermosulfidooxidans (strain DSM 9293 / VKM B-1269 / AT-1)</name>
    <dbReference type="NCBI Taxonomy" id="929705"/>
    <lineage>
        <taxon>Bacteria</taxon>
        <taxon>Bacillati</taxon>
        <taxon>Bacillota</taxon>
        <taxon>Clostridia</taxon>
        <taxon>Eubacteriales</taxon>
        <taxon>Clostridiales Family XVII. Incertae Sedis</taxon>
        <taxon>Sulfobacillus</taxon>
    </lineage>
</organism>
<dbReference type="Gene3D" id="1.10.10.10">
    <property type="entry name" value="Winged helix-like DNA-binding domain superfamily/Winged helix DNA-binding domain"/>
    <property type="match status" value="1"/>
</dbReference>
<evidence type="ECO:0000259" key="6">
    <source>
        <dbReference type="PROSITE" id="PS51077"/>
    </source>
</evidence>
<accession>A0A1W1WKI4</accession>
<evidence type="ECO:0000256" key="4">
    <source>
        <dbReference type="ARBA" id="ARBA00058938"/>
    </source>
</evidence>
<dbReference type="Pfam" id="PF01614">
    <property type="entry name" value="IclR_C"/>
    <property type="match status" value="1"/>
</dbReference>
<name>A0A1W1WKI4_SULTA</name>
<dbReference type="PROSITE" id="PS51078">
    <property type="entry name" value="ICLR_ED"/>
    <property type="match status" value="1"/>
</dbReference>
<evidence type="ECO:0000256" key="2">
    <source>
        <dbReference type="ARBA" id="ARBA00023125"/>
    </source>
</evidence>
<dbReference type="PANTHER" id="PTHR30136">
    <property type="entry name" value="HELIX-TURN-HELIX TRANSCRIPTIONAL REGULATOR, ICLR FAMILY"/>
    <property type="match status" value="1"/>
</dbReference>
<dbReference type="Gene3D" id="3.30.450.40">
    <property type="match status" value="1"/>
</dbReference>
<keyword evidence="3" id="KW-0804">Transcription</keyword>
<dbReference type="FunFam" id="1.10.10.10:FF:000056">
    <property type="entry name" value="IclR family transcriptional regulator"/>
    <property type="match status" value="1"/>
</dbReference>
<keyword evidence="9" id="KW-1185">Reference proteome</keyword>
<protein>
    <recommendedName>
        <fullName evidence="5">Glycerol operon regulatory protein</fullName>
    </recommendedName>
</protein>
<keyword evidence="1" id="KW-0805">Transcription regulation</keyword>
<dbReference type="EMBL" id="FWWY01000001">
    <property type="protein sequence ID" value="SMC06692.1"/>
    <property type="molecule type" value="Genomic_DNA"/>
</dbReference>
<feature type="domain" description="IclR-ED" evidence="7">
    <location>
        <begin position="81"/>
        <end position="264"/>
    </location>
</feature>
<dbReference type="InterPro" id="IPR014757">
    <property type="entry name" value="Tscrpt_reg_IclR_C"/>
</dbReference>
<dbReference type="Pfam" id="PF09339">
    <property type="entry name" value="HTH_IclR"/>
    <property type="match status" value="1"/>
</dbReference>
<reference evidence="9" key="1">
    <citation type="submission" date="2017-04" db="EMBL/GenBank/DDBJ databases">
        <authorList>
            <person name="Varghese N."/>
            <person name="Submissions S."/>
        </authorList>
    </citation>
    <scope>NUCLEOTIDE SEQUENCE [LARGE SCALE GENOMIC DNA]</scope>
    <source>
        <strain evidence="9">DSM 9293</strain>
    </source>
</reference>
<dbReference type="PANTHER" id="PTHR30136:SF35">
    <property type="entry name" value="HTH-TYPE TRANSCRIPTIONAL REGULATOR RV1719"/>
    <property type="match status" value="1"/>
</dbReference>
<dbReference type="InterPro" id="IPR036390">
    <property type="entry name" value="WH_DNA-bd_sf"/>
</dbReference>
<dbReference type="PROSITE" id="PS51077">
    <property type="entry name" value="HTH_ICLR"/>
    <property type="match status" value="1"/>
</dbReference>
<gene>
    <name evidence="8" type="ORF">SAMN00768000_2962</name>
</gene>
<dbReference type="RefSeq" id="WP_020373010.1">
    <property type="nucleotide sequence ID" value="NZ_FWWY01000001.1"/>
</dbReference>
<evidence type="ECO:0000256" key="3">
    <source>
        <dbReference type="ARBA" id="ARBA00023163"/>
    </source>
</evidence>
<evidence type="ECO:0000259" key="7">
    <source>
        <dbReference type="PROSITE" id="PS51078"/>
    </source>
</evidence>
<dbReference type="SUPFAM" id="SSF55781">
    <property type="entry name" value="GAF domain-like"/>
    <property type="match status" value="1"/>
</dbReference>
<evidence type="ECO:0000313" key="8">
    <source>
        <dbReference type="EMBL" id="SMC06692.1"/>
    </source>
</evidence>
<dbReference type="InterPro" id="IPR029016">
    <property type="entry name" value="GAF-like_dom_sf"/>
</dbReference>
<dbReference type="GO" id="GO:0003700">
    <property type="term" value="F:DNA-binding transcription factor activity"/>
    <property type="evidence" value="ECO:0007669"/>
    <property type="project" value="TreeGrafter"/>
</dbReference>
<evidence type="ECO:0000256" key="5">
    <source>
        <dbReference type="ARBA" id="ARBA00070406"/>
    </source>
</evidence>
<dbReference type="AlphaFoldDB" id="A0A1W1WKI4"/>
<dbReference type="InterPro" id="IPR036388">
    <property type="entry name" value="WH-like_DNA-bd_sf"/>
</dbReference>